<dbReference type="InterPro" id="IPR011059">
    <property type="entry name" value="Metal-dep_hydrolase_composite"/>
</dbReference>
<reference evidence="2 3" key="1">
    <citation type="submission" date="2019-03" db="EMBL/GenBank/DDBJ databases">
        <title>Genomic Encyclopedia of Type Strains, Phase IV (KMG-IV): sequencing the most valuable type-strain genomes for metagenomic binning, comparative biology and taxonomic classification.</title>
        <authorList>
            <person name="Goeker M."/>
        </authorList>
    </citation>
    <scope>NUCLEOTIDE SEQUENCE [LARGE SCALE GENOMIC DNA]</scope>
    <source>
        <strain evidence="2 3">DSM 102969</strain>
    </source>
</reference>
<dbReference type="GO" id="GO:0016810">
    <property type="term" value="F:hydrolase activity, acting on carbon-nitrogen (but not peptide) bonds"/>
    <property type="evidence" value="ECO:0007669"/>
    <property type="project" value="InterPro"/>
</dbReference>
<dbReference type="AlphaFoldDB" id="A0A4R6RKU2"/>
<sequence length="553" mass="59086">MAAADLVVIRGRVLTQDPARPRASAVAIGAGRVLAVGGDDEILALAGPSTRVIDAAGGSVLPGFCESHMHIFSGAAEMAQLQLDGVHGLDALAAALRSYAAAHPADRVLLAQGADYAILGDAQVDRHVLDSILPDRPVMLVAPDHHTAWANTAALDLVGLLHGADLPPGNVVVMGEDGRATGELREMEAFDPLLEAAGADRYRLGLSTGGEPEPWPQGADFETDLAVMKRGLAHCAAHGITSIHNMDGNLYQLELLRTLENRGELTVRVQVPFHFKPAMDLAMLDKASAMAREYRGDKLSSGVVKLFYDGVIDSCTAVMLEPYADTPGVVGEPLFTPERFTEIAVEIDRRGLQIAVHSIGDGAVRAVLDGYEAAERANGRRDARHRVEHVEVIHPDDVGRFAELGAIASMQPPHPPGAMNFPLEPTISRIGRARWPWSYPWRTLKEAGAHVVFASDWPVSPIDPLAGIKAAVTRKRWSADDPDQSFTLAEAIAAYTVEGAYAQFREDRAGRLAPGFLGDLVVLSGDIEAVAPEAIDRLKPIATVCDGRVTHEA</sequence>
<gene>
    <name evidence="2" type="ORF">EDD54_1016</name>
</gene>
<dbReference type="Gene3D" id="2.30.40.10">
    <property type="entry name" value="Urease, subunit C, domain 1"/>
    <property type="match status" value="1"/>
</dbReference>
<protein>
    <recommendedName>
        <fullName evidence="1">Amidohydrolase 3 domain-containing protein</fullName>
    </recommendedName>
</protein>
<dbReference type="PANTHER" id="PTHR22642">
    <property type="entry name" value="IMIDAZOLONEPROPIONASE"/>
    <property type="match status" value="1"/>
</dbReference>
<organism evidence="2 3">
    <name type="scientific">Oharaeibacter diazotrophicus</name>
    <dbReference type="NCBI Taxonomy" id="1920512"/>
    <lineage>
        <taxon>Bacteria</taxon>
        <taxon>Pseudomonadati</taxon>
        <taxon>Pseudomonadota</taxon>
        <taxon>Alphaproteobacteria</taxon>
        <taxon>Hyphomicrobiales</taxon>
        <taxon>Pleomorphomonadaceae</taxon>
        <taxon>Oharaeibacter</taxon>
    </lineage>
</organism>
<dbReference type="CDD" id="cd01300">
    <property type="entry name" value="YtcJ_like"/>
    <property type="match status" value="1"/>
</dbReference>
<proteinExistence type="predicted"/>
<dbReference type="EMBL" id="SNXY01000006">
    <property type="protein sequence ID" value="TDP87130.1"/>
    <property type="molecule type" value="Genomic_DNA"/>
</dbReference>
<dbReference type="SUPFAM" id="SSF51338">
    <property type="entry name" value="Composite domain of metallo-dependent hydrolases"/>
    <property type="match status" value="1"/>
</dbReference>
<accession>A0A4R6RKU2</accession>
<dbReference type="Proteomes" id="UP000294547">
    <property type="component" value="Unassembled WGS sequence"/>
</dbReference>
<dbReference type="Gene3D" id="3.20.20.140">
    <property type="entry name" value="Metal-dependent hydrolases"/>
    <property type="match status" value="1"/>
</dbReference>
<dbReference type="SUPFAM" id="SSF51556">
    <property type="entry name" value="Metallo-dependent hydrolases"/>
    <property type="match status" value="1"/>
</dbReference>
<comment type="caution">
    <text evidence="2">The sequence shown here is derived from an EMBL/GenBank/DDBJ whole genome shotgun (WGS) entry which is preliminary data.</text>
</comment>
<dbReference type="Gene3D" id="3.10.310.70">
    <property type="match status" value="1"/>
</dbReference>
<keyword evidence="3" id="KW-1185">Reference proteome</keyword>
<dbReference type="Pfam" id="PF07969">
    <property type="entry name" value="Amidohydro_3"/>
    <property type="match status" value="1"/>
</dbReference>
<dbReference type="PANTHER" id="PTHR22642:SF2">
    <property type="entry name" value="PROTEIN LONG AFTER FAR-RED 3"/>
    <property type="match status" value="1"/>
</dbReference>
<dbReference type="InterPro" id="IPR033932">
    <property type="entry name" value="YtcJ-like"/>
</dbReference>
<dbReference type="InterPro" id="IPR013108">
    <property type="entry name" value="Amidohydro_3"/>
</dbReference>
<name>A0A4R6RKU2_9HYPH</name>
<evidence type="ECO:0000313" key="3">
    <source>
        <dbReference type="Proteomes" id="UP000294547"/>
    </source>
</evidence>
<feature type="domain" description="Amidohydrolase 3" evidence="1">
    <location>
        <begin position="51"/>
        <end position="551"/>
    </location>
</feature>
<evidence type="ECO:0000259" key="1">
    <source>
        <dbReference type="Pfam" id="PF07969"/>
    </source>
</evidence>
<dbReference type="OrthoDB" id="9811399at2"/>
<evidence type="ECO:0000313" key="2">
    <source>
        <dbReference type="EMBL" id="TDP87130.1"/>
    </source>
</evidence>
<dbReference type="RefSeq" id="WP_126535981.1">
    <property type="nucleotide sequence ID" value="NZ_BSPM01000008.1"/>
</dbReference>
<dbReference type="InterPro" id="IPR032466">
    <property type="entry name" value="Metal_Hydrolase"/>
</dbReference>